<name>A0A857CYR0_MICAE</name>
<dbReference type="AlphaFoldDB" id="A0A857CYR0"/>
<reference evidence="1 2" key="1">
    <citation type="submission" date="2019-12" db="EMBL/GenBank/DDBJ databases">
        <title>Complete genome sequence of Microcystis aeruginosa strain FD4.</title>
        <authorList>
            <person name="Urakawa H."/>
        </authorList>
    </citation>
    <scope>NUCLEOTIDE SEQUENCE [LARGE SCALE GENOMIC DNA]</scope>
    <source>
        <strain evidence="1 2">FD4</strain>
    </source>
</reference>
<accession>A0A857CYR0</accession>
<gene>
    <name evidence="1" type="ORF">GQR42_00360</name>
</gene>
<protein>
    <submittedName>
        <fullName evidence="1">Uncharacterized protein</fullName>
    </submittedName>
</protein>
<evidence type="ECO:0000313" key="1">
    <source>
        <dbReference type="EMBL" id="QGZ88309.1"/>
    </source>
</evidence>
<proteinExistence type="predicted"/>
<evidence type="ECO:0000313" key="2">
    <source>
        <dbReference type="Proteomes" id="UP000438345"/>
    </source>
</evidence>
<dbReference type="EMBL" id="CP046973">
    <property type="protein sequence ID" value="QGZ88309.1"/>
    <property type="molecule type" value="Genomic_DNA"/>
</dbReference>
<dbReference type="Proteomes" id="UP000438345">
    <property type="component" value="Chromosome"/>
</dbReference>
<sequence length="53" mass="5984">MEKSGNHPKNKGRITSPITTTRKKNLWTTLITAILILRFHDIKTLAPRGVNNS</sequence>
<organism evidence="1 2">
    <name type="scientific">Microcystis aeruginosa FD4</name>
    <dbReference type="NCBI Taxonomy" id="2686288"/>
    <lineage>
        <taxon>Bacteria</taxon>
        <taxon>Bacillati</taxon>
        <taxon>Cyanobacteriota</taxon>
        <taxon>Cyanophyceae</taxon>
        <taxon>Oscillatoriophycideae</taxon>
        <taxon>Chroococcales</taxon>
        <taxon>Microcystaceae</taxon>
        <taxon>Microcystis</taxon>
    </lineage>
</organism>